<dbReference type="GO" id="GO:0005737">
    <property type="term" value="C:cytoplasm"/>
    <property type="evidence" value="ECO:0007669"/>
    <property type="project" value="UniProtKB-SubCell"/>
</dbReference>
<sequence length="290" mass="31690">MEIFYSETLRQRESEKTAGTKGLTACLNEDESAHCIRVLRHRSGDIINVIDGQGGMHECVISDPSPKRCGIIVKESHPDWGGHGYVLHVACCPTKNIDRFEWFMEKATEIGIDTITPIIGEHSERKTVKRERCERILLAAAKQSLKGKIPELGDCISVHDFISSAGSTSISGNTAAGCEDMTGAIRPSSPLKLIAYCFHGEEGDTRRDMFTEIENHIKNHTDGRHSSDTKPEIIVMIGPEGDFSEEEARHAISCGFIPVSIGSSRLRTETAALMAAAATYAAATRTFTAL</sequence>
<organism evidence="13 14">
    <name type="scientific">Candidatus Merdivivens pullistercoris</name>
    <dbReference type="NCBI Taxonomy" id="2840873"/>
    <lineage>
        <taxon>Bacteria</taxon>
        <taxon>Pseudomonadati</taxon>
        <taxon>Bacteroidota</taxon>
        <taxon>Bacteroidia</taxon>
        <taxon>Bacteroidales</taxon>
        <taxon>Muribaculaceae</taxon>
        <taxon>Muribaculaceae incertae sedis</taxon>
        <taxon>Candidatus Merdivivens</taxon>
    </lineage>
</organism>
<dbReference type="PANTHER" id="PTHR30027">
    <property type="entry name" value="RIBOSOMAL RNA SMALL SUBUNIT METHYLTRANSFERASE E"/>
    <property type="match status" value="1"/>
</dbReference>
<evidence type="ECO:0000259" key="12">
    <source>
        <dbReference type="Pfam" id="PF20260"/>
    </source>
</evidence>
<dbReference type="Pfam" id="PF20260">
    <property type="entry name" value="PUA_4"/>
    <property type="match status" value="1"/>
</dbReference>
<evidence type="ECO:0000313" key="13">
    <source>
        <dbReference type="EMBL" id="MBO8465728.1"/>
    </source>
</evidence>
<reference evidence="13" key="1">
    <citation type="submission" date="2020-10" db="EMBL/GenBank/DDBJ databases">
        <authorList>
            <person name="Gilroy R."/>
        </authorList>
    </citation>
    <scope>NUCLEOTIDE SEQUENCE</scope>
    <source>
        <strain evidence="13">10037</strain>
    </source>
</reference>
<comment type="subcellular location">
    <subcellularLocation>
        <location evidence="1 10">Cytoplasm</location>
    </subcellularLocation>
</comment>
<accession>A0A9D9I4H7</accession>
<evidence type="ECO:0000256" key="8">
    <source>
        <dbReference type="ARBA" id="ARBA00025699"/>
    </source>
</evidence>
<reference evidence="13" key="2">
    <citation type="journal article" date="2021" name="PeerJ">
        <title>Extensive microbial diversity within the chicken gut microbiome revealed by metagenomics and culture.</title>
        <authorList>
            <person name="Gilroy R."/>
            <person name="Ravi A."/>
            <person name="Getino M."/>
            <person name="Pursley I."/>
            <person name="Horton D.L."/>
            <person name="Alikhan N.F."/>
            <person name="Baker D."/>
            <person name="Gharbi K."/>
            <person name="Hall N."/>
            <person name="Watson M."/>
            <person name="Adriaenssens E.M."/>
            <person name="Foster-Nyarko E."/>
            <person name="Jarju S."/>
            <person name="Secka A."/>
            <person name="Antonio M."/>
            <person name="Oren A."/>
            <person name="Chaudhuri R.R."/>
            <person name="La Ragione R."/>
            <person name="Hildebrand F."/>
            <person name="Pallen M.J."/>
        </authorList>
    </citation>
    <scope>NUCLEOTIDE SEQUENCE</scope>
    <source>
        <strain evidence="13">10037</strain>
    </source>
</reference>
<dbReference type="NCBIfam" id="TIGR00046">
    <property type="entry name" value="RsmE family RNA methyltransferase"/>
    <property type="match status" value="1"/>
</dbReference>
<evidence type="ECO:0000259" key="11">
    <source>
        <dbReference type="Pfam" id="PF04452"/>
    </source>
</evidence>
<evidence type="ECO:0000256" key="7">
    <source>
        <dbReference type="ARBA" id="ARBA00022691"/>
    </source>
</evidence>
<dbReference type="InterPro" id="IPR029028">
    <property type="entry name" value="Alpha/beta_knot_MTases"/>
</dbReference>
<dbReference type="SUPFAM" id="SSF75217">
    <property type="entry name" value="alpha/beta knot"/>
    <property type="match status" value="1"/>
</dbReference>
<evidence type="ECO:0000256" key="10">
    <source>
        <dbReference type="PIRNR" id="PIRNR015601"/>
    </source>
</evidence>
<name>A0A9D9I4H7_9BACT</name>
<comment type="similarity">
    <text evidence="2 10">Belongs to the RNA methyltransferase RsmE family.</text>
</comment>
<comment type="catalytic activity">
    <reaction evidence="9 10">
        <text>uridine(1498) in 16S rRNA + S-adenosyl-L-methionine = N(3)-methyluridine(1498) in 16S rRNA + S-adenosyl-L-homocysteine + H(+)</text>
        <dbReference type="Rhea" id="RHEA:42920"/>
        <dbReference type="Rhea" id="RHEA-COMP:10283"/>
        <dbReference type="Rhea" id="RHEA-COMP:10284"/>
        <dbReference type="ChEBI" id="CHEBI:15378"/>
        <dbReference type="ChEBI" id="CHEBI:57856"/>
        <dbReference type="ChEBI" id="CHEBI:59789"/>
        <dbReference type="ChEBI" id="CHEBI:65315"/>
        <dbReference type="ChEBI" id="CHEBI:74502"/>
        <dbReference type="EC" id="2.1.1.193"/>
    </reaction>
</comment>
<evidence type="ECO:0000256" key="5">
    <source>
        <dbReference type="ARBA" id="ARBA00022603"/>
    </source>
</evidence>
<evidence type="ECO:0000256" key="6">
    <source>
        <dbReference type="ARBA" id="ARBA00022679"/>
    </source>
</evidence>
<feature type="domain" description="Ribosomal RNA small subunit methyltransferase E PUA-like" evidence="12">
    <location>
        <begin position="27"/>
        <end position="69"/>
    </location>
</feature>
<dbReference type="PIRSF" id="PIRSF015601">
    <property type="entry name" value="MTase_slr0722"/>
    <property type="match status" value="1"/>
</dbReference>
<evidence type="ECO:0000256" key="2">
    <source>
        <dbReference type="ARBA" id="ARBA00005528"/>
    </source>
</evidence>
<dbReference type="InterPro" id="IPR046887">
    <property type="entry name" value="RsmE_PUA-like"/>
</dbReference>
<dbReference type="Proteomes" id="UP000823597">
    <property type="component" value="Unassembled WGS sequence"/>
</dbReference>
<dbReference type="InterPro" id="IPR015947">
    <property type="entry name" value="PUA-like_sf"/>
</dbReference>
<dbReference type="EC" id="2.1.1.193" evidence="10"/>
<evidence type="ECO:0000256" key="9">
    <source>
        <dbReference type="ARBA" id="ARBA00047944"/>
    </source>
</evidence>
<dbReference type="CDD" id="cd18084">
    <property type="entry name" value="RsmE-like"/>
    <property type="match status" value="1"/>
</dbReference>
<dbReference type="GO" id="GO:0070042">
    <property type="term" value="F:rRNA (uridine-N3-)-methyltransferase activity"/>
    <property type="evidence" value="ECO:0007669"/>
    <property type="project" value="TreeGrafter"/>
</dbReference>
<keyword evidence="6 10" id="KW-0808">Transferase</keyword>
<keyword evidence="4 10" id="KW-0698">rRNA processing</keyword>
<dbReference type="InterPro" id="IPR029026">
    <property type="entry name" value="tRNA_m1G_MTases_N"/>
</dbReference>
<dbReference type="GO" id="GO:0070475">
    <property type="term" value="P:rRNA base methylation"/>
    <property type="evidence" value="ECO:0007669"/>
    <property type="project" value="TreeGrafter"/>
</dbReference>
<dbReference type="PANTHER" id="PTHR30027:SF3">
    <property type="entry name" value="16S RRNA (URACIL(1498)-N(3))-METHYLTRANSFERASE"/>
    <property type="match status" value="1"/>
</dbReference>
<evidence type="ECO:0000256" key="1">
    <source>
        <dbReference type="ARBA" id="ARBA00004496"/>
    </source>
</evidence>
<dbReference type="Pfam" id="PF04452">
    <property type="entry name" value="Methyltrans_RNA"/>
    <property type="match status" value="1"/>
</dbReference>
<keyword evidence="7 10" id="KW-0949">S-adenosyl-L-methionine</keyword>
<evidence type="ECO:0000256" key="4">
    <source>
        <dbReference type="ARBA" id="ARBA00022552"/>
    </source>
</evidence>
<comment type="function">
    <text evidence="8 10">Specifically methylates the N3 position of the uracil ring of uridine 1498 (m3U1498) in 16S rRNA. Acts on the fully assembled 30S ribosomal subunit.</text>
</comment>
<dbReference type="Gene3D" id="2.40.240.20">
    <property type="entry name" value="Hypothetical PUA domain-like, domain 1"/>
    <property type="match status" value="1"/>
</dbReference>
<keyword evidence="5 10" id="KW-0489">Methyltransferase</keyword>
<dbReference type="EMBL" id="JADIME010000076">
    <property type="protein sequence ID" value="MBO8465728.1"/>
    <property type="molecule type" value="Genomic_DNA"/>
</dbReference>
<feature type="domain" description="Ribosomal RNA small subunit methyltransferase E methyltransferase" evidence="11">
    <location>
        <begin position="87"/>
        <end position="278"/>
    </location>
</feature>
<proteinExistence type="inferred from homology"/>
<keyword evidence="3 10" id="KW-0963">Cytoplasm</keyword>
<dbReference type="Gene3D" id="3.40.1280.10">
    <property type="match status" value="1"/>
</dbReference>
<dbReference type="AlphaFoldDB" id="A0A9D9I4H7"/>
<evidence type="ECO:0000256" key="3">
    <source>
        <dbReference type="ARBA" id="ARBA00022490"/>
    </source>
</evidence>
<dbReference type="SUPFAM" id="SSF88697">
    <property type="entry name" value="PUA domain-like"/>
    <property type="match status" value="1"/>
</dbReference>
<gene>
    <name evidence="13" type="ORF">IAB93_07020</name>
</gene>
<dbReference type="InterPro" id="IPR006700">
    <property type="entry name" value="RsmE"/>
</dbReference>
<evidence type="ECO:0000313" key="14">
    <source>
        <dbReference type="Proteomes" id="UP000823597"/>
    </source>
</evidence>
<comment type="caution">
    <text evidence="13">The sequence shown here is derived from an EMBL/GenBank/DDBJ whole genome shotgun (WGS) entry which is preliminary data.</text>
</comment>
<dbReference type="InterPro" id="IPR046886">
    <property type="entry name" value="RsmE_MTase_dom"/>
</dbReference>
<protein>
    <recommendedName>
        <fullName evidence="10">Ribosomal RNA small subunit methyltransferase E</fullName>
        <ecNumber evidence="10">2.1.1.193</ecNumber>
    </recommendedName>
</protein>